<evidence type="ECO:0000313" key="3">
    <source>
        <dbReference type="Proteomes" id="UP000460751"/>
    </source>
</evidence>
<dbReference type="NCBIfam" id="NF008334">
    <property type="entry name" value="PRK11119.1"/>
    <property type="match status" value="1"/>
</dbReference>
<dbReference type="GO" id="GO:0043190">
    <property type="term" value="C:ATP-binding cassette (ABC) transporter complex"/>
    <property type="evidence" value="ECO:0007669"/>
    <property type="project" value="InterPro"/>
</dbReference>
<dbReference type="SUPFAM" id="SSF53850">
    <property type="entry name" value="Periplasmic binding protein-like II"/>
    <property type="match status" value="1"/>
</dbReference>
<dbReference type="Gene3D" id="3.40.190.100">
    <property type="entry name" value="Glycine betaine-binding periplasmic protein, domain 2"/>
    <property type="match status" value="1"/>
</dbReference>
<dbReference type="Pfam" id="PF04069">
    <property type="entry name" value="OpuAC"/>
    <property type="match status" value="1"/>
</dbReference>
<sequence>MPPASVGRHSSQRCELNKSNTEERIMKRLKSISLKALALALVGSLALSAQADDHKSMPGEGVSVQPAVATWTSAIPVSWVYAELLTELGYDVQDPISLQNPVAYLAMSEGDVDYWPNGWFPLHNPQLPDNWDENGTIFDPLCKGCGIQGYLVNKEAVEKYDITGIMDIVENEEIRNAFDHDNDGKAELYGCPPGWGCHEGINAMIDKFELGDRIDHVDAGYAANFTEAMSQIEQGNPTLYMTWGPSAWILKLVPGEDVMWVNAPGIVESENEKASGITGAVTDPIQMGFVAADIQVAANNNFLKENPAAEELFRQAEVPLKWISQVDGKMSEQDLDDDEVRPLAAEWIDQNRDMVDKWLKAAREAAK</sequence>
<reference evidence="2 3" key="1">
    <citation type="submission" date="2019-11" db="EMBL/GenBank/DDBJ databases">
        <title>Genome sequences of 17 halophilic strains isolated from different environments.</title>
        <authorList>
            <person name="Furrow R.E."/>
        </authorList>
    </citation>
    <scope>NUCLEOTIDE SEQUENCE [LARGE SCALE GENOMIC DNA]</scope>
    <source>
        <strain evidence="2 3">22507_15_FS</strain>
    </source>
</reference>
<name>A0A9X4YA90_9GAMM</name>
<dbReference type="AlphaFoldDB" id="A0A9X4YA90"/>
<organism evidence="2 3">
    <name type="scientific">Vreelandella halophila</name>
    <dbReference type="NCBI Taxonomy" id="86177"/>
    <lineage>
        <taxon>Bacteria</taxon>
        <taxon>Pseudomonadati</taxon>
        <taxon>Pseudomonadota</taxon>
        <taxon>Gammaproteobacteria</taxon>
        <taxon>Oceanospirillales</taxon>
        <taxon>Halomonadaceae</taxon>
        <taxon>Vreelandella</taxon>
    </lineage>
</organism>
<dbReference type="EMBL" id="WMEX01000002">
    <property type="protein sequence ID" value="MYL26089.1"/>
    <property type="molecule type" value="Genomic_DNA"/>
</dbReference>
<protein>
    <submittedName>
        <fullName evidence="2">Glycine betaine/L-proline ABC transporter substrate-binding protein ProX</fullName>
    </submittedName>
</protein>
<dbReference type="GO" id="GO:0022857">
    <property type="term" value="F:transmembrane transporter activity"/>
    <property type="evidence" value="ECO:0007669"/>
    <property type="project" value="InterPro"/>
</dbReference>
<gene>
    <name evidence="2" type="primary">proX</name>
    <name evidence="2" type="ORF">GLW01_04695</name>
</gene>
<evidence type="ECO:0000313" key="2">
    <source>
        <dbReference type="EMBL" id="MYL26089.1"/>
    </source>
</evidence>
<dbReference type="InterPro" id="IPR007210">
    <property type="entry name" value="ABC_Gly_betaine_transp_sub-bd"/>
</dbReference>
<dbReference type="Gene3D" id="3.40.190.10">
    <property type="entry name" value="Periplasmic binding protein-like II"/>
    <property type="match status" value="1"/>
</dbReference>
<evidence type="ECO:0000259" key="1">
    <source>
        <dbReference type="Pfam" id="PF04069"/>
    </source>
</evidence>
<feature type="domain" description="ABC-type glycine betaine transport system substrate-binding" evidence="1">
    <location>
        <begin position="63"/>
        <end position="349"/>
    </location>
</feature>
<comment type="caution">
    <text evidence="2">The sequence shown here is derived from an EMBL/GenBank/DDBJ whole genome shotgun (WGS) entry which is preliminary data.</text>
</comment>
<dbReference type="Proteomes" id="UP000460751">
    <property type="component" value="Unassembled WGS sequence"/>
</dbReference>
<accession>A0A9X4YA90</accession>
<proteinExistence type="predicted"/>
<keyword evidence="3" id="KW-1185">Reference proteome</keyword>